<evidence type="ECO:0000313" key="1">
    <source>
        <dbReference type="EMBL" id="NNG36923.1"/>
    </source>
</evidence>
<evidence type="ECO:0000313" key="2">
    <source>
        <dbReference type="Proteomes" id="UP000562984"/>
    </source>
</evidence>
<dbReference type="EMBL" id="JABEND010000009">
    <property type="protein sequence ID" value="NNG36923.1"/>
    <property type="molecule type" value="Genomic_DNA"/>
</dbReference>
<dbReference type="RefSeq" id="WP_171200630.1">
    <property type="nucleotide sequence ID" value="NZ_JABEND010000009.1"/>
</dbReference>
<dbReference type="Proteomes" id="UP000562984">
    <property type="component" value="Unassembled WGS sequence"/>
</dbReference>
<gene>
    <name evidence="1" type="ORF">HKD39_14625</name>
</gene>
<dbReference type="AlphaFoldDB" id="A0A849AB80"/>
<comment type="caution">
    <text evidence="1">The sequence shown here is derived from an EMBL/GenBank/DDBJ whole genome shotgun (WGS) entry which is preliminary data.</text>
</comment>
<keyword evidence="2" id="KW-1185">Reference proteome</keyword>
<organism evidence="1 2">
    <name type="scientific">Nakamurella aerolata</name>
    <dbReference type="NCBI Taxonomy" id="1656892"/>
    <lineage>
        <taxon>Bacteria</taxon>
        <taxon>Bacillati</taxon>
        <taxon>Actinomycetota</taxon>
        <taxon>Actinomycetes</taxon>
        <taxon>Nakamurellales</taxon>
        <taxon>Nakamurellaceae</taxon>
        <taxon>Nakamurella</taxon>
    </lineage>
</organism>
<accession>A0A849AB80</accession>
<name>A0A849AB80_9ACTN</name>
<proteinExistence type="predicted"/>
<sequence>MTTTTLLALGEVWRVFDSHQISPEGLHVEGSLIAYPIIDVRFESRADLDAFAAADKATKHVEHNHTKNRGYDKVSARYERPGRRMRLRHFCFPHCDDYQDGAS</sequence>
<protein>
    <submittedName>
        <fullName evidence="1">Uncharacterized protein</fullName>
    </submittedName>
</protein>
<reference evidence="1 2" key="1">
    <citation type="submission" date="2020-05" db="EMBL/GenBank/DDBJ databases">
        <title>Nakamurella sp. DB0629 isolated from air conditioner.</title>
        <authorList>
            <person name="Kim D.H."/>
            <person name="Kim D.-U."/>
        </authorList>
    </citation>
    <scope>NUCLEOTIDE SEQUENCE [LARGE SCALE GENOMIC DNA]</scope>
    <source>
        <strain evidence="1 2">DB0629</strain>
    </source>
</reference>